<feature type="domain" description="RapZ C-terminal" evidence="6">
    <location>
        <begin position="164"/>
        <end position="282"/>
    </location>
</feature>
<feature type="binding site" evidence="4">
    <location>
        <begin position="8"/>
        <end position="15"/>
    </location>
    <ligand>
        <name>ATP</name>
        <dbReference type="ChEBI" id="CHEBI:30616"/>
    </ligand>
</feature>
<protein>
    <submittedName>
        <fullName evidence="7">RNase adapter RapZ</fullName>
    </submittedName>
</protein>
<gene>
    <name evidence="7" type="primary">rapZ</name>
    <name evidence="7" type="ORF">OBO34_04350</name>
</gene>
<dbReference type="Pfam" id="PF03668">
    <property type="entry name" value="RapZ-like_N"/>
    <property type="match status" value="1"/>
</dbReference>
<dbReference type="GO" id="GO:0005524">
    <property type="term" value="F:ATP binding"/>
    <property type="evidence" value="ECO:0007669"/>
    <property type="project" value="UniProtKB-UniRule"/>
</dbReference>
<dbReference type="Pfam" id="PF22740">
    <property type="entry name" value="PapZ_C"/>
    <property type="match status" value="1"/>
</dbReference>
<name>A0A9J6QJC2_9FIRM</name>
<evidence type="ECO:0000313" key="8">
    <source>
        <dbReference type="Proteomes" id="UP001065549"/>
    </source>
</evidence>
<proteinExistence type="inferred from homology"/>
<feature type="domain" description="RapZ-like N-terminal" evidence="5">
    <location>
        <begin position="1"/>
        <end position="154"/>
    </location>
</feature>
<evidence type="ECO:0000256" key="2">
    <source>
        <dbReference type="ARBA" id="ARBA00022840"/>
    </source>
</evidence>
<evidence type="ECO:0000313" key="7">
    <source>
        <dbReference type="EMBL" id="MCU7377584.1"/>
    </source>
</evidence>
<dbReference type="InterPro" id="IPR053931">
    <property type="entry name" value="RapZ_C"/>
</dbReference>
<evidence type="ECO:0000259" key="5">
    <source>
        <dbReference type="Pfam" id="PF03668"/>
    </source>
</evidence>
<reference evidence="7" key="1">
    <citation type="submission" date="2022-09" db="EMBL/GenBank/DDBJ databases">
        <title>Culturomic study of gut microbiota in children with autism spectrum disorder.</title>
        <authorList>
            <person name="Efimov B.A."/>
            <person name="Chaplin A.V."/>
            <person name="Sokolova S.R."/>
            <person name="Pikina A.P."/>
            <person name="Korzhanova M."/>
            <person name="Belova V."/>
            <person name="Korostin D."/>
        </authorList>
    </citation>
    <scope>NUCLEOTIDE SEQUENCE</scope>
    <source>
        <strain evidence="7">ASD5510</strain>
    </source>
</reference>
<evidence type="ECO:0000256" key="1">
    <source>
        <dbReference type="ARBA" id="ARBA00022741"/>
    </source>
</evidence>
<keyword evidence="8" id="KW-1185">Reference proteome</keyword>
<evidence type="ECO:0000259" key="6">
    <source>
        <dbReference type="Pfam" id="PF22740"/>
    </source>
</evidence>
<dbReference type="Gene3D" id="3.40.50.300">
    <property type="entry name" value="P-loop containing nucleotide triphosphate hydrolases"/>
    <property type="match status" value="1"/>
</dbReference>
<dbReference type="RefSeq" id="WP_253020123.1">
    <property type="nucleotide sequence ID" value="NZ_JAJAGH010000016.1"/>
</dbReference>
<keyword evidence="3 4" id="KW-0342">GTP-binding</keyword>
<evidence type="ECO:0000256" key="4">
    <source>
        <dbReference type="HAMAP-Rule" id="MF_00636"/>
    </source>
</evidence>
<dbReference type="NCBIfam" id="NF003828">
    <property type="entry name" value="PRK05416.1"/>
    <property type="match status" value="1"/>
</dbReference>
<sequence>MKTVIVTGLSGAGKTQAMNCLEDLGYYCVDNMPPALIKSFVQLAANESTPIEKAAFAVDVRGGELFADMEKALEDLSASGIDYKILYLEASDRVLIRRFNETRRQHPLSKGESTLEGIKRETEILKNLRARADYVVDTSNMKVARLLEEVKDLITSGEGEKTFVINVMSFGYKNGIPLGADMVFDMRFIPNPYYIKSLRQLTGNNKKVRDYVMKHDVTKRFIEETPKLILELIPFYMREGKYNLNLCFGCTGGHHRSVAMANEMAEILRSKGKRITVEHRDL</sequence>
<organism evidence="7 8">
    <name type="scientific">Hominibacterium faecale</name>
    <dbReference type="NCBI Taxonomy" id="2839743"/>
    <lineage>
        <taxon>Bacteria</taxon>
        <taxon>Bacillati</taxon>
        <taxon>Bacillota</taxon>
        <taxon>Clostridia</taxon>
        <taxon>Peptostreptococcales</taxon>
        <taxon>Anaerovoracaceae</taxon>
        <taxon>Hominibacterium</taxon>
    </lineage>
</organism>
<evidence type="ECO:0000256" key="3">
    <source>
        <dbReference type="ARBA" id="ARBA00023134"/>
    </source>
</evidence>
<dbReference type="HAMAP" id="MF_00636">
    <property type="entry name" value="RapZ_like"/>
    <property type="match status" value="1"/>
</dbReference>
<dbReference type="EMBL" id="JAOSHN010000002">
    <property type="protein sequence ID" value="MCU7377584.1"/>
    <property type="molecule type" value="Genomic_DNA"/>
</dbReference>
<dbReference type="SUPFAM" id="SSF52540">
    <property type="entry name" value="P-loop containing nucleoside triphosphate hydrolases"/>
    <property type="match status" value="1"/>
</dbReference>
<accession>A0A9J6QJC2</accession>
<dbReference type="InterPro" id="IPR053930">
    <property type="entry name" value="RapZ-like_N"/>
</dbReference>
<keyword evidence="2 4" id="KW-0067">ATP-binding</keyword>
<dbReference type="InterPro" id="IPR005337">
    <property type="entry name" value="RapZ-like"/>
</dbReference>
<dbReference type="AlphaFoldDB" id="A0A9J6QJC2"/>
<keyword evidence="1 4" id="KW-0547">Nucleotide-binding</keyword>
<dbReference type="GO" id="GO:0005525">
    <property type="term" value="F:GTP binding"/>
    <property type="evidence" value="ECO:0007669"/>
    <property type="project" value="UniProtKB-UniRule"/>
</dbReference>
<dbReference type="PANTHER" id="PTHR30448">
    <property type="entry name" value="RNASE ADAPTER PROTEIN RAPZ"/>
    <property type="match status" value="1"/>
</dbReference>
<dbReference type="PIRSF" id="PIRSF005052">
    <property type="entry name" value="P-loopkin"/>
    <property type="match status" value="1"/>
</dbReference>
<dbReference type="InterPro" id="IPR027417">
    <property type="entry name" value="P-loop_NTPase"/>
</dbReference>
<feature type="binding site" evidence="4">
    <location>
        <begin position="59"/>
        <end position="62"/>
    </location>
    <ligand>
        <name>GTP</name>
        <dbReference type="ChEBI" id="CHEBI:37565"/>
    </ligand>
</feature>
<comment type="caution">
    <text evidence="7">The sequence shown here is derived from an EMBL/GenBank/DDBJ whole genome shotgun (WGS) entry which is preliminary data.</text>
</comment>
<dbReference type="PANTHER" id="PTHR30448:SF0">
    <property type="entry name" value="RNASE ADAPTER PROTEIN RAPZ"/>
    <property type="match status" value="1"/>
</dbReference>
<dbReference type="Proteomes" id="UP001065549">
    <property type="component" value="Unassembled WGS sequence"/>
</dbReference>